<comment type="subunit">
    <text evidence="7">Component of the dolichol-phosphate mannose (DPM) synthase complex.</text>
</comment>
<dbReference type="GO" id="GO:0016757">
    <property type="term" value="F:glycosyltransferase activity"/>
    <property type="evidence" value="ECO:0007669"/>
    <property type="project" value="UniProtKB-KW"/>
</dbReference>
<dbReference type="GO" id="GO:0006506">
    <property type="term" value="P:GPI anchor biosynthetic process"/>
    <property type="evidence" value="ECO:0007669"/>
    <property type="project" value="TreeGrafter"/>
</dbReference>
<keyword evidence="8" id="KW-0808">Transferase</keyword>
<dbReference type="InterPro" id="IPR013174">
    <property type="entry name" value="DPM3"/>
</dbReference>
<keyword evidence="3 7" id="KW-0812">Transmembrane</keyword>
<dbReference type="UniPathway" id="UPA00378"/>
<keyword evidence="8" id="KW-0328">Glycosyltransferase</keyword>
<evidence type="ECO:0000256" key="2">
    <source>
        <dbReference type="ARBA" id="ARBA00010430"/>
    </source>
</evidence>
<comment type="caution">
    <text evidence="7">Lacks conserved residue(s) required for the propagation of feature annotation.</text>
</comment>
<name>A0A1Y1XNR1_9FUNG</name>
<dbReference type="Proteomes" id="UP000193944">
    <property type="component" value="Unassembled WGS sequence"/>
</dbReference>
<comment type="pathway">
    <text evidence="7">Protein modification; protein glycosylation.</text>
</comment>
<organism evidence="8 9">
    <name type="scientific">Anaeromyces robustus</name>
    <dbReference type="NCBI Taxonomy" id="1754192"/>
    <lineage>
        <taxon>Eukaryota</taxon>
        <taxon>Fungi</taxon>
        <taxon>Fungi incertae sedis</taxon>
        <taxon>Chytridiomycota</taxon>
        <taxon>Chytridiomycota incertae sedis</taxon>
        <taxon>Neocallimastigomycetes</taxon>
        <taxon>Neocallimastigales</taxon>
        <taxon>Neocallimastigaceae</taxon>
        <taxon>Anaeromyces</taxon>
    </lineage>
</organism>
<sequence length="95" mass="10698">MSKATNFIVIFGSCALAWIVLSLHNVLFPFIKFPVWLDEILPCIPWEALIAFCAYSMANVGWKLITFVDTPDDYTSLLKDIETAKADLRSKGLDI</sequence>
<feature type="transmembrane region" description="Helical" evidence="7">
    <location>
        <begin position="7"/>
        <end position="31"/>
    </location>
</feature>
<comment type="subcellular location">
    <subcellularLocation>
        <location evidence="1 7">Endoplasmic reticulum membrane</location>
        <topology evidence="1 7">Multi-pass membrane protein</topology>
    </subcellularLocation>
</comment>
<evidence type="ECO:0000313" key="8">
    <source>
        <dbReference type="EMBL" id="ORX87372.1"/>
    </source>
</evidence>
<evidence type="ECO:0000256" key="5">
    <source>
        <dbReference type="ARBA" id="ARBA00022989"/>
    </source>
</evidence>
<dbReference type="STRING" id="1754192.A0A1Y1XNR1"/>
<accession>A0A1Y1XNR1</accession>
<protein>
    <recommendedName>
        <fullName evidence="7">Dolichol-phosphate mannosyltransferase subunit 3</fullName>
    </recommendedName>
</protein>
<keyword evidence="6 7" id="KW-0472">Membrane</keyword>
<keyword evidence="9" id="KW-1185">Reference proteome</keyword>
<dbReference type="PANTHER" id="PTHR16433:SF0">
    <property type="entry name" value="DOLICHOL-PHOSPHATE MANNOSYLTRANSFERASE SUBUNIT 3"/>
    <property type="match status" value="1"/>
</dbReference>
<evidence type="ECO:0000256" key="3">
    <source>
        <dbReference type="ARBA" id="ARBA00022692"/>
    </source>
</evidence>
<keyword evidence="5 7" id="KW-1133">Transmembrane helix</keyword>
<gene>
    <name evidence="8" type="ORF">BCR32DRAFT_289346</name>
</gene>
<reference evidence="8 9" key="2">
    <citation type="submission" date="2016-08" db="EMBL/GenBank/DDBJ databases">
        <title>Pervasive Adenine N6-methylation of Active Genes in Fungi.</title>
        <authorList>
            <consortium name="DOE Joint Genome Institute"/>
            <person name="Mondo S.J."/>
            <person name="Dannebaum R.O."/>
            <person name="Kuo R.C."/>
            <person name="Labutti K."/>
            <person name="Haridas S."/>
            <person name="Kuo A."/>
            <person name="Salamov A."/>
            <person name="Ahrendt S.R."/>
            <person name="Lipzen A."/>
            <person name="Sullivan W."/>
            <person name="Andreopoulos W.B."/>
            <person name="Clum A."/>
            <person name="Lindquist E."/>
            <person name="Daum C."/>
            <person name="Ramamoorthy G.K."/>
            <person name="Gryganskyi A."/>
            <person name="Culley D."/>
            <person name="Magnuson J.K."/>
            <person name="James T.Y."/>
            <person name="O'Malley M.A."/>
            <person name="Stajich J.E."/>
            <person name="Spatafora J.W."/>
            <person name="Visel A."/>
            <person name="Grigoriev I.V."/>
        </authorList>
    </citation>
    <scope>NUCLEOTIDE SEQUENCE [LARGE SCALE GENOMIC DNA]</scope>
    <source>
        <strain evidence="8 9">S4</strain>
    </source>
</reference>
<proteinExistence type="inferred from homology"/>
<dbReference type="Pfam" id="PF08285">
    <property type="entry name" value="DPM3"/>
    <property type="match status" value="1"/>
</dbReference>
<comment type="caution">
    <text evidence="8">The sequence shown here is derived from an EMBL/GenBank/DDBJ whole genome shotgun (WGS) entry which is preliminary data.</text>
</comment>
<dbReference type="PANTHER" id="PTHR16433">
    <property type="entry name" value="DOLICHOL-PHOSPHATE MANNOSYLTRANSFERASE SUBUNIT 3"/>
    <property type="match status" value="1"/>
</dbReference>
<dbReference type="OrthoDB" id="2014333at2759"/>
<comment type="function">
    <text evidence="7">Stabilizer subunit of the dolichol-phosphate mannose (DPM) synthase complex; tethers catalytic subunit to the ER.</text>
</comment>
<dbReference type="EMBL" id="MCFG01000009">
    <property type="protein sequence ID" value="ORX87372.1"/>
    <property type="molecule type" value="Genomic_DNA"/>
</dbReference>
<dbReference type="GO" id="GO:0005789">
    <property type="term" value="C:endoplasmic reticulum membrane"/>
    <property type="evidence" value="ECO:0007669"/>
    <property type="project" value="UniProtKB-SubCell"/>
</dbReference>
<evidence type="ECO:0000256" key="7">
    <source>
        <dbReference type="RuleBase" id="RU365085"/>
    </source>
</evidence>
<reference evidence="8 9" key="1">
    <citation type="submission" date="2016-08" db="EMBL/GenBank/DDBJ databases">
        <title>A Parts List for Fungal Cellulosomes Revealed by Comparative Genomics.</title>
        <authorList>
            <consortium name="DOE Joint Genome Institute"/>
            <person name="Haitjema C.H."/>
            <person name="Gilmore S.P."/>
            <person name="Henske J.K."/>
            <person name="Solomon K.V."/>
            <person name="De Groot R."/>
            <person name="Kuo A."/>
            <person name="Mondo S.J."/>
            <person name="Salamov A.A."/>
            <person name="Labutti K."/>
            <person name="Zhao Z."/>
            <person name="Chiniquy J."/>
            <person name="Barry K."/>
            <person name="Brewer H.M."/>
            <person name="Purvine S.O."/>
            <person name="Wright A.T."/>
            <person name="Boxma B."/>
            <person name="Van Alen T."/>
            <person name="Hackstein J.H."/>
            <person name="Baker S.E."/>
            <person name="Grigoriev I.V."/>
            <person name="O'Malley M.A."/>
        </authorList>
    </citation>
    <scope>NUCLEOTIDE SEQUENCE [LARGE SCALE GENOMIC DNA]</scope>
    <source>
        <strain evidence="8 9">S4</strain>
    </source>
</reference>
<keyword evidence="4 7" id="KW-0256">Endoplasmic reticulum</keyword>
<dbReference type="GO" id="GO:0033185">
    <property type="term" value="C:dolichol-phosphate-mannose synthase complex"/>
    <property type="evidence" value="ECO:0007669"/>
    <property type="project" value="TreeGrafter"/>
</dbReference>
<evidence type="ECO:0000256" key="4">
    <source>
        <dbReference type="ARBA" id="ARBA00022824"/>
    </source>
</evidence>
<evidence type="ECO:0000256" key="6">
    <source>
        <dbReference type="ARBA" id="ARBA00023136"/>
    </source>
</evidence>
<evidence type="ECO:0000313" key="9">
    <source>
        <dbReference type="Proteomes" id="UP000193944"/>
    </source>
</evidence>
<dbReference type="AlphaFoldDB" id="A0A1Y1XNR1"/>
<comment type="similarity">
    <text evidence="2 7">Belongs to the DPM3 family.</text>
</comment>
<evidence type="ECO:0000256" key="1">
    <source>
        <dbReference type="ARBA" id="ARBA00004477"/>
    </source>
</evidence>